<keyword evidence="14" id="KW-0289">Folate biosynthesis</keyword>
<keyword evidence="12 18" id="KW-0067">ATP-binding</keyword>
<dbReference type="EC" id="6.3.2.12" evidence="6"/>
<evidence type="ECO:0000256" key="16">
    <source>
        <dbReference type="ARBA" id="ARBA00047493"/>
    </source>
</evidence>
<comment type="catalytic activity">
    <reaction evidence="17">
        <text>7,8-dihydropteroate + L-glutamate + ATP = 7,8-dihydrofolate + ADP + phosphate + H(+)</text>
        <dbReference type="Rhea" id="RHEA:23584"/>
        <dbReference type="ChEBI" id="CHEBI:15378"/>
        <dbReference type="ChEBI" id="CHEBI:17839"/>
        <dbReference type="ChEBI" id="CHEBI:29985"/>
        <dbReference type="ChEBI" id="CHEBI:30616"/>
        <dbReference type="ChEBI" id="CHEBI:43474"/>
        <dbReference type="ChEBI" id="CHEBI:57451"/>
        <dbReference type="ChEBI" id="CHEBI:456216"/>
        <dbReference type="EC" id="6.3.2.12"/>
    </reaction>
</comment>
<dbReference type="Pfam" id="PF02875">
    <property type="entry name" value="Mur_ligase_C"/>
    <property type="match status" value="1"/>
</dbReference>
<evidence type="ECO:0000256" key="9">
    <source>
        <dbReference type="ARBA" id="ARBA00022598"/>
    </source>
</evidence>
<dbReference type="EC" id="6.3.2.17" evidence="7"/>
<dbReference type="GO" id="GO:0005737">
    <property type="term" value="C:cytoplasm"/>
    <property type="evidence" value="ECO:0007669"/>
    <property type="project" value="TreeGrafter"/>
</dbReference>
<evidence type="ECO:0000313" key="21">
    <source>
        <dbReference type="EMBL" id="MBM7556161.1"/>
    </source>
</evidence>
<evidence type="ECO:0000256" key="11">
    <source>
        <dbReference type="ARBA" id="ARBA00022741"/>
    </source>
</evidence>
<dbReference type="InterPro" id="IPR036565">
    <property type="entry name" value="Mur-like_cat_sf"/>
</dbReference>
<dbReference type="InterPro" id="IPR036615">
    <property type="entry name" value="Mur_ligase_C_dom_sf"/>
</dbReference>
<keyword evidence="13" id="KW-0460">Magnesium</keyword>
<keyword evidence="11 18" id="KW-0547">Nucleotide-binding</keyword>
<dbReference type="InterPro" id="IPR013221">
    <property type="entry name" value="Mur_ligase_cen"/>
</dbReference>
<dbReference type="Gene3D" id="3.40.1190.10">
    <property type="entry name" value="Mur-like, catalytic domain"/>
    <property type="match status" value="1"/>
</dbReference>
<keyword evidence="9 18" id="KW-0436">Ligase</keyword>
<dbReference type="FunFam" id="3.40.1190.10:FF:000004">
    <property type="entry name" value="Dihydrofolate synthase/folylpolyglutamate synthase"/>
    <property type="match status" value="1"/>
</dbReference>
<evidence type="ECO:0000256" key="6">
    <source>
        <dbReference type="ARBA" id="ARBA00013023"/>
    </source>
</evidence>
<protein>
    <recommendedName>
        <fullName evidence="8">Dihydrofolate synthase/folylpolyglutamate synthase</fullName>
        <ecNumber evidence="6">6.3.2.12</ecNumber>
        <ecNumber evidence="7">6.3.2.17</ecNumber>
    </recommendedName>
    <alternativeName>
        <fullName evidence="15">Tetrahydrofolylpolyglutamate synthase</fullName>
    </alternativeName>
</protein>
<evidence type="ECO:0000256" key="18">
    <source>
        <dbReference type="PIRNR" id="PIRNR001563"/>
    </source>
</evidence>
<feature type="domain" description="Mur ligase central" evidence="20">
    <location>
        <begin position="41"/>
        <end position="266"/>
    </location>
</feature>
<organism evidence="21 22">
    <name type="scientific">Halanaerobacter jeridensis</name>
    <dbReference type="NCBI Taxonomy" id="706427"/>
    <lineage>
        <taxon>Bacteria</taxon>
        <taxon>Bacillati</taxon>
        <taxon>Bacillota</taxon>
        <taxon>Clostridia</taxon>
        <taxon>Halanaerobiales</taxon>
        <taxon>Halobacteroidaceae</taxon>
        <taxon>Halanaerobacter</taxon>
    </lineage>
</organism>
<dbReference type="EMBL" id="JAFBDQ010000004">
    <property type="protein sequence ID" value="MBM7556161.1"/>
    <property type="molecule type" value="Genomic_DNA"/>
</dbReference>
<evidence type="ECO:0000256" key="5">
    <source>
        <dbReference type="ARBA" id="ARBA00011245"/>
    </source>
</evidence>
<feature type="domain" description="Mur ligase C-terminal" evidence="19">
    <location>
        <begin position="292"/>
        <end position="410"/>
    </location>
</feature>
<dbReference type="GO" id="GO:0046656">
    <property type="term" value="P:folic acid biosynthetic process"/>
    <property type="evidence" value="ECO:0007669"/>
    <property type="project" value="UniProtKB-KW"/>
</dbReference>
<evidence type="ECO:0000259" key="19">
    <source>
        <dbReference type="Pfam" id="PF02875"/>
    </source>
</evidence>
<evidence type="ECO:0000256" key="17">
    <source>
        <dbReference type="ARBA" id="ARBA00049161"/>
    </source>
</evidence>
<evidence type="ECO:0000313" key="22">
    <source>
        <dbReference type="Proteomes" id="UP000774000"/>
    </source>
</evidence>
<evidence type="ECO:0000256" key="13">
    <source>
        <dbReference type="ARBA" id="ARBA00022842"/>
    </source>
</evidence>
<evidence type="ECO:0000256" key="2">
    <source>
        <dbReference type="ARBA" id="ARBA00004799"/>
    </source>
</evidence>
<dbReference type="InterPro" id="IPR001645">
    <property type="entry name" value="Folylpolyglutamate_synth"/>
</dbReference>
<keyword evidence="10" id="KW-0479">Metal-binding</keyword>
<dbReference type="GO" id="GO:0005524">
    <property type="term" value="F:ATP binding"/>
    <property type="evidence" value="ECO:0007669"/>
    <property type="project" value="UniProtKB-KW"/>
</dbReference>
<comment type="similarity">
    <text evidence="4 18">Belongs to the folylpolyglutamate synthase family.</text>
</comment>
<comment type="pathway">
    <text evidence="3">Cofactor biosynthesis; tetrahydrofolylpolyglutamate biosynthesis.</text>
</comment>
<evidence type="ECO:0000259" key="20">
    <source>
        <dbReference type="Pfam" id="PF08245"/>
    </source>
</evidence>
<dbReference type="GO" id="GO:0046872">
    <property type="term" value="F:metal ion binding"/>
    <property type="evidence" value="ECO:0007669"/>
    <property type="project" value="UniProtKB-KW"/>
</dbReference>
<evidence type="ECO:0000256" key="8">
    <source>
        <dbReference type="ARBA" id="ARBA00019357"/>
    </source>
</evidence>
<accession>A0A939BRM5</accession>
<dbReference type="RefSeq" id="WP_204700875.1">
    <property type="nucleotide sequence ID" value="NZ_JAFBDQ010000004.1"/>
</dbReference>
<dbReference type="GO" id="GO:0004326">
    <property type="term" value="F:tetrahydrofolylpolyglutamate synthase activity"/>
    <property type="evidence" value="ECO:0007669"/>
    <property type="project" value="UniProtKB-EC"/>
</dbReference>
<evidence type="ECO:0000256" key="1">
    <source>
        <dbReference type="ARBA" id="ARBA00001946"/>
    </source>
</evidence>
<dbReference type="Gene3D" id="3.90.190.20">
    <property type="entry name" value="Mur ligase, C-terminal domain"/>
    <property type="match status" value="1"/>
</dbReference>
<evidence type="ECO:0000256" key="14">
    <source>
        <dbReference type="ARBA" id="ARBA00022909"/>
    </source>
</evidence>
<dbReference type="Pfam" id="PF08245">
    <property type="entry name" value="Mur_ligase_M"/>
    <property type="match status" value="1"/>
</dbReference>
<evidence type="ECO:0000256" key="15">
    <source>
        <dbReference type="ARBA" id="ARBA00030592"/>
    </source>
</evidence>
<dbReference type="GO" id="GO:0008841">
    <property type="term" value="F:dihydrofolate synthase activity"/>
    <property type="evidence" value="ECO:0007669"/>
    <property type="project" value="UniProtKB-EC"/>
</dbReference>
<dbReference type="AlphaFoldDB" id="A0A939BRM5"/>
<reference evidence="21" key="1">
    <citation type="submission" date="2021-01" db="EMBL/GenBank/DDBJ databases">
        <title>Genomic Encyclopedia of Type Strains, Phase IV (KMG-IV): sequencing the most valuable type-strain genomes for metagenomic binning, comparative biology and taxonomic classification.</title>
        <authorList>
            <person name="Goeker M."/>
        </authorList>
    </citation>
    <scope>NUCLEOTIDE SEQUENCE</scope>
    <source>
        <strain evidence="21">DSM 23230</strain>
    </source>
</reference>
<sequence>MQELDYLQQLDKFGVQPGLERMELLLDYLDNPEQDLDIIHIAGTNGKGSTSALLTSIYKEAGYKVGTYNSPEIVEFNERMRINEQYISDQKLSQLVKEVKPAIKEVEEQLAHPTFFEVVTAIAILYFAQENVDLAILEVGMGGVLDATNVGNSLVSVITNVSLDHTEYLGDTLTEIASEKGGIIKEGQAVITAATKEKVKDKLAEIAEEKKADLINIYDYFFWEEKETEGIKQQLDINGLRGYYKDLELPLLGEYQIINTVTALAVIEILYSEYAVDPEAIKQGISKVRWPGRLEVVSEKPMIILDGAHNQAGAQQLRKELEKLNYKRLIIVLSILEDKDYPGIIEQLAPLADELILTKNQNPRAAKIEELEKYARKYEASLRTERELEKAVDDAVDEATANDLILVGGSLYTVSEIRSRFV</sequence>
<comment type="cofactor">
    <cofactor evidence="1">
        <name>Mg(2+)</name>
        <dbReference type="ChEBI" id="CHEBI:18420"/>
    </cofactor>
</comment>
<comment type="catalytic activity">
    <reaction evidence="16">
        <text>(6S)-5,6,7,8-tetrahydrofolyl-(gamma-L-Glu)(n) + L-glutamate + ATP = (6S)-5,6,7,8-tetrahydrofolyl-(gamma-L-Glu)(n+1) + ADP + phosphate + H(+)</text>
        <dbReference type="Rhea" id="RHEA:10580"/>
        <dbReference type="Rhea" id="RHEA-COMP:14738"/>
        <dbReference type="Rhea" id="RHEA-COMP:14740"/>
        <dbReference type="ChEBI" id="CHEBI:15378"/>
        <dbReference type="ChEBI" id="CHEBI:29985"/>
        <dbReference type="ChEBI" id="CHEBI:30616"/>
        <dbReference type="ChEBI" id="CHEBI:43474"/>
        <dbReference type="ChEBI" id="CHEBI:141005"/>
        <dbReference type="ChEBI" id="CHEBI:456216"/>
        <dbReference type="EC" id="6.3.2.17"/>
    </reaction>
</comment>
<dbReference type="SUPFAM" id="SSF53623">
    <property type="entry name" value="MurD-like peptide ligases, catalytic domain"/>
    <property type="match status" value="1"/>
</dbReference>
<comment type="caution">
    <text evidence="21">The sequence shown here is derived from an EMBL/GenBank/DDBJ whole genome shotgun (WGS) entry which is preliminary data.</text>
</comment>
<evidence type="ECO:0000256" key="7">
    <source>
        <dbReference type="ARBA" id="ARBA00013025"/>
    </source>
</evidence>
<dbReference type="NCBIfam" id="TIGR01499">
    <property type="entry name" value="folC"/>
    <property type="match status" value="1"/>
</dbReference>
<dbReference type="PANTHER" id="PTHR11136:SF0">
    <property type="entry name" value="DIHYDROFOLATE SYNTHETASE-RELATED"/>
    <property type="match status" value="1"/>
</dbReference>
<dbReference type="PANTHER" id="PTHR11136">
    <property type="entry name" value="FOLYLPOLYGLUTAMATE SYNTHASE-RELATED"/>
    <property type="match status" value="1"/>
</dbReference>
<comment type="subunit">
    <text evidence="5">Monomer.</text>
</comment>
<dbReference type="SUPFAM" id="SSF53244">
    <property type="entry name" value="MurD-like peptide ligases, peptide-binding domain"/>
    <property type="match status" value="1"/>
</dbReference>
<evidence type="ECO:0000256" key="3">
    <source>
        <dbReference type="ARBA" id="ARBA00005150"/>
    </source>
</evidence>
<evidence type="ECO:0000256" key="4">
    <source>
        <dbReference type="ARBA" id="ARBA00008276"/>
    </source>
</evidence>
<comment type="pathway">
    <text evidence="2">Cofactor biosynthesis; tetrahydrofolate biosynthesis; 7,8-dihydrofolate from 2-amino-4-hydroxy-6-hydroxymethyl-7,8-dihydropteridine diphosphate and 4-aminobenzoate: step 2/2.</text>
</comment>
<dbReference type="Proteomes" id="UP000774000">
    <property type="component" value="Unassembled WGS sequence"/>
</dbReference>
<name>A0A939BRM5_9FIRM</name>
<gene>
    <name evidence="21" type="ORF">JOC47_000997</name>
</gene>
<keyword evidence="22" id="KW-1185">Reference proteome</keyword>
<proteinExistence type="inferred from homology"/>
<evidence type="ECO:0000256" key="10">
    <source>
        <dbReference type="ARBA" id="ARBA00022723"/>
    </source>
</evidence>
<dbReference type="InterPro" id="IPR004101">
    <property type="entry name" value="Mur_ligase_C"/>
</dbReference>
<dbReference type="PIRSF" id="PIRSF001563">
    <property type="entry name" value="Folylpolyglu_synth"/>
    <property type="match status" value="1"/>
</dbReference>
<evidence type="ECO:0000256" key="12">
    <source>
        <dbReference type="ARBA" id="ARBA00022840"/>
    </source>
</evidence>